<name>A0A1G2DC68_9BACT</name>
<sequence length="267" mass="29758">MRLFPEQSLKGISFSTLRVLALTYALFGVLLYLRQDAYLFYPPTTPMEECADLPDAKVISADGTRAYYIESASSTKLGVIYHGNAERACDSAYLVNWLTHYGYNVLAVEYSGYASDDSQKPSVKLLLRDTEHIDAWVKEKNFSELLIIGRSIGVGFASYHTSLSSPERLVLISPFDTLSGLAKTHYPVYPISLLLRTELDNVTNAAFAKEVLLIHGADDSEIPIERGRVLFEKLPQKQKTFVTVEGFGHNDVLGTEESWSALTAFLQ</sequence>
<evidence type="ECO:0008006" key="3">
    <source>
        <dbReference type="Google" id="ProtNLM"/>
    </source>
</evidence>
<dbReference type="Gene3D" id="3.40.50.1820">
    <property type="entry name" value="alpha/beta hydrolase"/>
    <property type="match status" value="1"/>
</dbReference>
<gene>
    <name evidence="1" type="ORF">A3C93_03615</name>
</gene>
<dbReference type="SUPFAM" id="SSF53474">
    <property type="entry name" value="alpha/beta-Hydrolases"/>
    <property type="match status" value="1"/>
</dbReference>
<dbReference type="EMBL" id="MHLO01000036">
    <property type="protein sequence ID" value="OGZ11227.1"/>
    <property type="molecule type" value="Genomic_DNA"/>
</dbReference>
<organism evidence="1 2">
    <name type="scientific">Candidatus Lloydbacteria bacterium RIFCSPHIGHO2_02_FULL_54_17</name>
    <dbReference type="NCBI Taxonomy" id="1798664"/>
    <lineage>
        <taxon>Bacteria</taxon>
        <taxon>Candidatus Lloydiibacteriota</taxon>
    </lineage>
</organism>
<dbReference type="PANTHER" id="PTHR12277">
    <property type="entry name" value="ALPHA/BETA HYDROLASE DOMAIN-CONTAINING PROTEIN"/>
    <property type="match status" value="1"/>
</dbReference>
<evidence type="ECO:0000313" key="1">
    <source>
        <dbReference type="EMBL" id="OGZ11227.1"/>
    </source>
</evidence>
<dbReference type="STRING" id="1798664.A3C93_03615"/>
<comment type="caution">
    <text evidence="1">The sequence shown here is derived from an EMBL/GenBank/DDBJ whole genome shotgun (WGS) entry which is preliminary data.</text>
</comment>
<evidence type="ECO:0000313" key="2">
    <source>
        <dbReference type="Proteomes" id="UP000178636"/>
    </source>
</evidence>
<dbReference type="Proteomes" id="UP000178636">
    <property type="component" value="Unassembled WGS sequence"/>
</dbReference>
<dbReference type="AlphaFoldDB" id="A0A1G2DC68"/>
<protein>
    <recommendedName>
        <fullName evidence="3">Serine aminopeptidase S33 domain-containing protein</fullName>
    </recommendedName>
</protein>
<dbReference type="InterPro" id="IPR029058">
    <property type="entry name" value="AB_hydrolase_fold"/>
</dbReference>
<reference evidence="1 2" key="1">
    <citation type="journal article" date="2016" name="Nat. Commun.">
        <title>Thousands of microbial genomes shed light on interconnected biogeochemical processes in an aquifer system.</title>
        <authorList>
            <person name="Anantharaman K."/>
            <person name="Brown C.T."/>
            <person name="Hug L.A."/>
            <person name="Sharon I."/>
            <person name="Castelle C.J."/>
            <person name="Probst A.J."/>
            <person name="Thomas B.C."/>
            <person name="Singh A."/>
            <person name="Wilkins M.J."/>
            <person name="Karaoz U."/>
            <person name="Brodie E.L."/>
            <person name="Williams K.H."/>
            <person name="Hubbard S.S."/>
            <person name="Banfield J.F."/>
        </authorList>
    </citation>
    <scope>NUCLEOTIDE SEQUENCE [LARGE SCALE GENOMIC DNA]</scope>
</reference>
<proteinExistence type="predicted"/>
<accession>A0A1G2DC68</accession>